<accession>A0A7Y9Z780</accession>
<dbReference type="AlphaFoldDB" id="A0A7Y9Z780"/>
<dbReference type="Proteomes" id="UP000547973">
    <property type="component" value="Unassembled WGS sequence"/>
</dbReference>
<keyword evidence="2" id="KW-1133">Transmembrane helix</keyword>
<gene>
    <name evidence="3" type="ORF">BKA03_000208</name>
</gene>
<dbReference type="EMBL" id="JACBZO010000001">
    <property type="protein sequence ID" value="NYI40089.1"/>
    <property type="molecule type" value="Genomic_DNA"/>
</dbReference>
<feature type="transmembrane region" description="Helical" evidence="2">
    <location>
        <begin position="7"/>
        <end position="26"/>
    </location>
</feature>
<feature type="region of interest" description="Disordered" evidence="1">
    <location>
        <begin position="69"/>
        <end position="94"/>
    </location>
</feature>
<evidence type="ECO:0000313" key="4">
    <source>
        <dbReference type="Proteomes" id="UP000547973"/>
    </source>
</evidence>
<comment type="caution">
    <text evidence="3">The sequence shown here is derived from an EMBL/GenBank/DDBJ whole genome shotgun (WGS) entry which is preliminary data.</text>
</comment>
<evidence type="ECO:0000313" key="3">
    <source>
        <dbReference type="EMBL" id="NYI40089.1"/>
    </source>
</evidence>
<evidence type="ECO:0000256" key="1">
    <source>
        <dbReference type="SAM" id="MobiDB-lite"/>
    </source>
</evidence>
<evidence type="ECO:0000256" key="2">
    <source>
        <dbReference type="SAM" id="Phobius"/>
    </source>
</evidence>
<organism evidence="3 4">
    <name type="scientific">Demequina lutea</name>
    <dbReference type="NCBI Taxonomy" id="431489"/>
    <lineage>
        <taxon>Bacteria</taxon>
        <taxon>Bacillati</taxon>
        <taxon>Actinomycetota</taxon>
        <taxon>Actinomycetes</taxon>
        <taxon>Micrococcales</taxon>
        <taxon>Demequinaceae</taxon>
        <taxon>Demequina</taxon>
    </lineage>
</organism>
<feature type="compositionally biased region" description="Low complexity" evidence="1">
    <location>
        <begin position="84"/>
        <end position="94"/>
    </location>
</feature>
<feature type="transmembrane region" description="Helical" evidence="2">
    <location>
        <begin position="32"/>
        <end position="50"/>
    </location>
</feature>
<name>A0A7Y9Z780_9MICO</name>
<sequence length="94" mass="10398">MHIIDRIILVVMGALFGAGLTLFITYDWMSRTEIVLCTLVATIGLPYSAIRSSQRRRSARATSQFAGASLAARHSLEDERCRSASRPAFRASRP</sequence>
<keyword evidence="2" id="KW-0812">Transmembrane</keyword>
<keyword evidence="2" id="KW-0472">Membrane</keyword>
<proteinExistence type="predicted"/>
<reference evidence="3 4" key="1">
    <citation type="submission" date="2020-07" db="EMBL/GenBank/DDBJ databases">
        <title>Sequencing the genomes of 1000 actinobacteria strains.</title>
        <authorList>
            <person name="Klenk H.-P."/>
        </authorList>
    </citation>
    <scope>NUCLEOTIDE SEQUENCE [LARGE SCALE GENOMIC DNA]</scope>
    <source>
        <strain evidence="3 4">DSM 19970</strain>
    </source>
</reference>
<protein>
    <submittedName>
        <fullName evidence="3">Uncharacterized protein</fullName>
    </submittedName>
</protein>
<keyword evidence="4" id="KW-1185">Reference proteome</keyword>